<accession>A0A8H7Z241</accession>
<organism evidence="1 2">
    <name type="scientific">Ajellomyces capsulatus</name>
    <name type="common">Darling's disease fungus</name>
    <name type="synonym">Histoplasma capsulatum</name>
    <dbReference type="NCBI Taxonomy" id="5037"/>
    <lineage>
        <taxon>Eukaryota</taxon>
        <taxon>Fungi</taxon>
        <taxon>Dikarya</taxon>
        <taxon>Ascomycota</taxon>
        <taxon>Pezizomycotina</taxon>
        <taxon>Eurotiomycetes</taxon>
        <taxon>Eurotiomycetidae</taxon>
        <taxon>Onygenales</taxon>
        <taxon>Ajellomycetaceae</taxon>
        <taxon>Histoplasma</taxon>
    </lineage>
</organism>
<comment type="caution">
    <text evidence="1">The sequence shown here is derived from an EMBL/GenBank/DDBJ whole genome shotgun (WGS) entry which is preliminary data.</text>
</comment>
<name>A0A8H7Z241_AJECA</name>
<gene>
    <name evidence="1" type="ORF">I7I52_10121</name>
</gene>
<evidence type="ECO:0000313" key="1">
    <source>
        <dbReference type="EMBL" id="KAG5299714.1"/>
    </source>
</evidence>
<evidence type="ECO:0000313" key="2">
    <source>
        <dbReference type="Proteomes" id="UP000670092"/>
    </source>
</evidence>
<protein>
    <submittedName>
        <fullName evidence="1">Uncharacterized protein</fullName>
    </submittedName>
</protein>
<dbReference type="EMBL" id="JAEVHI010000002">
    <property type="protein sequence ID" value="KAG5299714.1"/>
    <property type="molecule type" value="Genomic_DNA"/>
</dbReference>
<reference evidence="1 2" key="1">
    <citation type="submission" date="2021-01" db="EMBL/GenBank/DDBJ databases">
        <title>Chromosome-level genome assembly of a human fungal pathogen reveals clustering of transcriptionally co-regulated genes.</title>
        <authorList>
            <person name="Voorhies M."/>
            <person name="Cohen S."/>
            <person name="Shea T.P."/>
            <person name="Petrus S."/>
            <person name="Munoz J.F."/>
            <person name="Poplawski S."/>
            <person name="Goldman W.E."/>
            <person name="Michael T."/>
            <person name="Cuomo C.A."/>
            <person name="Sil A."/>
            <person name="Beyhan S."/>
        </authorList>
    </citation>
    <scope>NUCLEOTIDE SEQUENCE [LARGE SCALE GENOMIC DNA]</scope>
    <source>
        <strain evidence="1 2">G184AR</strain>
    </source>
</reference>
<sequence length="103" mass="11943">MSRLHPILTLKLSPPPQSGGVVHQIDPQNNLLFLSQLILPPILTVTNITDRAIEPQKQNDDGWRSRITSYLPMPKFAFQLDVQIEYLIIMRMMTMMNLKMNRK</sequence>
<dbReference type="AlphaFoldDB" id="A0A8H7Z241"/>
<dbReference type="Proteomes" id="UP000670092">
    <property type="component" value="Unassembled WGS sequence"/>
</dbReference>
<proteinExistence type="predicted"/>
<dbReference type="VEuPathDB" id="FungiDB:I7I52_10121"/>